<gene>
    <name evidence="2" type="ORF">Mucpa_0186</name>
</gene>
<protein>
    <submittedName>
        <fullName evidence="2">Uncharacterized protein</fullName>
    </submittedName>
</protein>
<accession>H1YEW9</accession>
<dbReference type="STRING" id="714943.Mucpa_0186"/>
<reference evidence="2" key="1">
    <citation type="submission" date="2011-09" db="EMBL/GenBank/DDBJ databases">
        <title>The permanent draft genome of Mucilaginibacter paludis DSM 18603.</title>
        <authorList>
            <consortium name="US DOE Joint Genome Institute (JGI-PGF)"/>
            <person name="Lucas S."/>
            <person name="Han J."/>
            <person name="Lapidus A."/>
            <person name="Bruce D."/>
            <person name="Goodwin L."/>
            <person name="Pitluck S."/>
            <person name="Peters L."/>
            <person name="Kyrpides N."/>
            <person name="Mavromatis K."/>
            <person name="Ivanova N."/>
            <person name="Mikhailova N."/>
            <person name="Held B."/>
            <person name="Detter J.C."/>
            <person name="Tapia R."/>
            <person name="Han C."/>
            <person name="Land M."/>
            <person name="Hauser L."/>
            <person name="Markowitz V."/>
            <person name="Cheng J.-F."/>
            <person name="Hugenholtz P."/>
            <person name="Woyke T."/>
            <person name="Wu D."/>
            <person name="Tindall B."/>
            <person name="Brambilla E."/>
            <person name="Klenk H.-P."/>
            <person name="Eisen J.A."/>
        </authorList>
    </citation>
    <scope>NUCLEOTIDE SEQUENCE [LARGE SCALE GENOMIC DNA]</scope>
    <source>
        <strain evidence="2">DSM 18603</strain>
    </source>
</reference>
<dbReference type="Proteomes" id="UP000002774">
    <property type="component" value="Chromosome"/>
</dbReference>
<keyword evidence="1" id="KW-1133">Transmembrane helix</keyword>
<proteinExistence type="predicted"/>
<feature type="transmembrane region" description="Helical" evidence="1">
    <location>
        <begin position="67"/>
        <end position="87"/>
    </location>
</feature>
<name>H1YEW9_9SPHI</name>
<dbReference type="HOGENOM" id="CLU_1018692_0_0_10"/>
<feature type="transmembrane region" description="Helical" evidence="1">
    <location>
        <begin position="12"/>
        <end position="31"/>
    </location>
</feature>
<keyword evidence="1" id="KW-0472">Membrane</keyword>
<feature type="transmembrane region" description="Helical" evidence="1">
    <location>
        <begin position="169"/>
        <end position="197"/>
    </location>
</feature>
<keyword evidence="3" id="KW-1185">Reference proteome</keyword>
<dbReference type="EMBL" id="CM001403">
    <property type="protein sequence ID" value="EHQ24386.1"/>
    <property type="molecule type" value="Genomic_DNA"/>
</dbReference>
<evidence type="ECO:0000313" key="2">
    <source>
        <dbReference type="EMBL" id="EHQ24386.1"/>
    </source>
</evidence>
<organism evidence="2 3">
    <name type="scientific">Mucilaginibacter paludis DSM 18603</name>
    <dbReference type="NCBI Taxonomy" id="714943"/>
    <lineage>
        <taxon>Bacteria</taxon>
        <taxon>Pseudomonadati</taxon>
        <taxon>Bacteroidota</taxon>
        <taxon>Sphingobacteriia</taxon>
        <taxon>Sphingobacteriales</taxon>
        <taxon>Sphingobacteriaceae</taxon>
        <taxon>Mucilaginibacter</taxon>
    </lineage>
</organism>
<sequence>MAITQGPSMNSYIKICIEIVATTLVAAWVIWKVWPEMKANNIFIKNPFRYKQGPARLLRKLQHKKDIFGVAVTAGVAGLVLSIYRVIKLKYEGPNYRSGYIDYLPARFFFISLALLIGLFFHILNDDPENDLFRNFKYALKAWLTGILASPIIVLLINNHTIANSFRAFYLYIKIAIISNGLACPAFITLIFAANYFSKKPWKTPKKKLFMMIYTGAVFILLLLLAPLGVSYGLGGLSSWLSQTIITGLGMAYYSMDQTIYSDETAHLTNTID</sequence>
<keyword evidence="1" id="KW-0812">Transmembrane</keyword>
<dbReference type="AlphaFoldDB" id="H1YEW9"/>
<feature type="transmembrane region" description="Helical" evidence="1">
    <location>
        <begin position="209"/>
        <end position="228"/>
    </location>
</feature>
<feature type="transmembrane region" description="Helical" evidence="1">
    <location>
        <begin position="107"/>
        <end position="124"/>
    </location>
</feature>
<evidence type="ECO:0000313" key="3">
    <source>
        <dbReference type="Proteomes" id="UP000002774"/>
    </source>
</evidence>
<feature type="transmembrane region" description="Helical" evidence="1">
    <location>
        <begin position="136"/>
        <end position="157"/>
    </location>
</feature>
<evidence type="ECO:0000256" key="1">
    <source>
        <dbReference type="SAM" id="Phobius"/>
    </source>
</evidence>